<sequence>MVTATTPALRDLLRRPSLAAAATVLLVCLPGGEKDLAATAAVHITPADLASLALVAVIAVPLLRGRLPVALHPLGCLLYGAVALAASVATATATAPDPAAALSGYARLVQVFVLVPVAVLLSLRDRFDLHLLLGALITAALIEGGIGVHQYLTGTGASYTGLPIRAVGTFGALDVMAMSGMVSFGLLAALALALGLRGSPAHRLPRRALYTAAALLTLPLAFSFSRGSWIACAVATAVLLLRTDPRLALRWAAVGVAGAVVLIGGFGVAADSLTERLASIATVSHTPDQSVTDRYDLWTTAGRIWLDHPATGAGPRGFAQQRDSHAPLRLSSAGDAEDGTIGFRREPLLSPHNMYLLVLSEQGLLGILAHTALCLVLLTRSLRRVGRRCRNGAGLAATALLVWLLADFLYADIGGPTTVLTSTILALATHWSLPPTPRPAAPPPSAPRPVASLPVASPPVASSLVAPLPVAFRPVASPPVAPLPMASRPVASSPGTSLPGVCPSAVPLPAVSPPGVSASGVCSREASPSVAFWPVVPPPEAPPAAAPRPVAPPPVASRPVASSPGTSLPGVCPSVVPLPAVSPPGVSASGVCSREASPSVAFWPVVPPPEAPRPAAPPSASPLPVAPPAAAEGAADR</sequence>
<evidence type="ECO:0000256" key="1">
    <source>
        <dbReference type="ARBA" id="ARBA00004141"/>
    </source>
</evidence>
<keyword evidence="4 6" id="KW-0472">Membrane</keyword>
<feature type="domain" description="O-antigen ligase-related" evidence="7">
    <location>
        <begin position="212"/>
        <end position="369"/>
    </location>
</feature>
<feature type="transmembrane region" description="Helical" evidence="6">
    <location>
        <begin position="130"/>
        <end position="152"/>
    </location>
</feature>
<feature type="region of interest" description="Disordered" evidence="5">
    <location>
        <begin position="605"/>
        <end position="637"/>
    </location>
</feature>
<keyword evidence="2 6" id="KW-0812">Transmembrane</keyword>
<evidence type="ECO:0000313" key="8">
    <source>
        <dbReference type="EMBL" id="AXI80022.1"/>
    </source>
</evidence>
<dbReference type="KEGG" id="stri:C7M71_024085"/>
<proteinExistence type="predicted"/>
<feature type="transmembrane region" description="Helical" evidence="6">
    <location>
        <begin position="70"/>
        <end position="93"/>
    </location>
</feature>
<evidence type="ECO:0000256" key="4">
    <source>
        <dbReference type="ARBA" id="ARBA00023136"/>
    </source>
</evidence>
<feature type="compositionally biased region" description="Low complexity" evidence="5">
    <location>
        <begin position="628"/>
        <end position="637"/>
    </location>
</feature>
<feature type="transmembrane region" description="Helical" evidence="6">
    <location>
        <begin position="44"/>
        <end position="63"/>
    </location>
</feature>
<reference evidence="9" key="1">
    <citation type="submission" date="2018-07" db="EMBL/GenBank/DDBJ databases">
        <title>Streptacidiphilus bronchialis DSM 106435 chromosome.</title>
        <authorList>
            <person name="Batra D."/>
            <person name="Gulvik C.A."/>
        </authorList>
    </citation>
    <scope>NUCLEOTIDE SEQUENCE [LARGE SCALE GENOMIC DNA]</scope>
    <source>
        <strain evidence="9">DSM 106435</strain>
    </source>
</reference>
<evidence type="ECO:0000256" key="3">
    <source>
        <dbReference type="ARBA" id="ARBA00022989"/>
    </source>
</evidence>
<gene>
    <name evidence="8" type="ORF">C7M71_024085</name>
</gene>
<evidence type="ECO:0000256" key="6">
    <source>
        <dbReference type="SAM" id="Phobius"/>
    </source>
</evidence>
<keyword evidence="9" id="KW-1185">Reference proteome</keyword>
<evidence type="ECO:0000313" key="9">
    <source>
        <dbReference type="Proteomes" id="UP000249340"/>
    </source>
</evidence>
<dbReference type="OrthoDB" id="5150405at2"/>
<comment type="subcellular location">
    <subcellularLocation>
        <location evidence="1">Membrane</location>
        <topology evidence="1">Multi-pass membrane protein</topology>
    </subcellularLocation>
</comment>
<dbReference type="PANTHER" id="PTHR37422">
    <property type="entry name" value="TEICHURONIC ACID BIOSYNTHESIS PROTEIN TUAE"/>
    <property type="match status" value="1"/>
</dbReference>
<dbReference type="GO" id="GO:0016020">
    <property type="term" value="C:membrane"/>
    <property type="evidence" value="ECO:0007669"/>
    <property type="project" value="UniProtKB-SubCell"/>
</dbReference>
<feature type="transmembrane region" description="Helical" evidence="6">
    <location>
        <begin position="354"/>
        <end position="379"/>
    </location>
</feature>
<dbReference type="InterPro" id="IPR051533">
    <property type="entry name" value="WaaL-like"/>
</dbReference>
<feature type="compositionally biased region" description="Pro residues" evidence="5">
    <location>
        <begin position="541"/>
        <end position="556"/>
    </location>
</feature>
<feature type="compositionally biased region" description="Pro residues" evidence="5">
    <location>
        <begin position="605"/>
        <end position="627"/>
    </location>
</feature>
<feature type="region of interest" description="Disordered" evidence="5">
    <location>
        <begin position="541"/>
        <end position="566"/>
    </location>
</feature>
<feature type="transmembrane region" description="Helical" evidence="6">
    <location>
        <begin position="391"/>
        <end position="410"/>
    </location>
</feature>
<dbReference type="EMBL" id="CP031264">
    <property type="protein sequence ID" value="AXI80022.1"/>
    <property type="molecule type" value="Genomic_DNA"/>
</dbReference>
<evidence type="ECO:0000256" key="5">
    <source>
        <dbReference type="SAM" id="MobiDB-lite"/>
    </source>
</evidence>
<name>A0A345T217_9ACTN</name>
<dbReference type="InterPro" id="IPR007016">
    <property type="entry name" value="O-antigen_ligase-rel_domated"/>
</dbReference>
<feature type="transmembrane region" description="Helical" evidence="6">
    <location>
        <begin position="247"/>
        <end position="270"/>
    </location>
</feature>
<dbReference type="Pfam" id="PF04932">
    <property type="entry name" value="Wzy_C"/>
    <property type="match status" value="1"/>
</dbReference>
<dbReference type="AlphaFoldDB" id="A0A345T217"/>
<dbReference type="Proteomes" id="UP000249340">
    <property type="component" value="Chromosome"/>
</dbReference>
<feature type="transmembrane region" description="Helical" evidence="6">
    <location>
        <begin position="172"/>
        <end position="196"/>
    </location>
</feature>
<organism evidence="8 9">
    <name type="scientific">Peterkaempfera bronchialis</name>
    <dbReference type="NCBI Taxonomy" id="2126346"/>
    <lineage>
        <taxon>Bacteria</taxon>
        <taxon>Bacillati</taxon>
        <taxon>Actinomycetota</taxon>
        <taxon>Actinomycetes</taxon>
        <taxon>Kitasatosporales</taxon>
        <taxon>Streptomycetaceae</taxon>
        <taxon>Peterkaempfera</taxon>
    </lineage>
</organism>
<evidence type="ECO:0000256" key="2">
    <source>
        <dbReference type="ARBA" id="ARBA00022692"/>
    </source>
</evidence>
<protein>
    <submittedName>
        <fullName evidence="8">O-antigen ligase family protein</fullName>
    </submittedName>
</protein>
<evidence type="ECO:0000259" key="7">
    <source>
        <dbReference type="Pfam" id="PF04932"/>
    </source>
</evidence>
<accession>A0A345T217</accession>
<keyword evidence="3 6" id="KW-1133">Transmembrane helix</keyword>
<keyword evidence="8" id="KW-0436">Ligase</keyword>
<dbReference type="GO" id="GO:0016874">
    <property type="term" value="F:ligase activity"/>
    <property type="evidence" value="ECO:0007669"/>
    <property type="project" value="UniProtKB-KW"/>
</dbReference>
<dbReference type="PANTHER" id="PTHR37422:SF13">
    <property type="entry name" value="LIPOPOLYSACCHARIDE BIOSYNTHESIS PROTEIN PA4999-RELATED"/>
    <property type="match status" value="1"/>
</dbReference>
<feature type="transmembrane region" description="Helical" evidence="6">
    <location>
        <begin position="105"/>
        <end position="123"/>
    </location>
</feature>